<dbReference type="OrthoDB" id="3450515at2"/>
<dbReference type="RefSeq" id="WP_013139880.1">
    <property type="nucleotide sequence ID" value="NC_014168.1"/>
</dbReference>
<evidence type="ECO:0000313" key="2">
    <source>
        <dbReference type="Proteomes" id="UP000002247"/>
    </source>
</evidence>
<dbReference type="EMBL" id="CP001958">
    <property type="protein sequence ID" value="ADG99433.1"/>
    <property type="molecule type" value="Genomic_DNA"/>
</dbReference>
<gene>
    <name evidence="1" type="ordered locus">Srot_3006</name>
</gene>
<dbReference type="KEGG" id="srt:Srot_3006"/>
<dbReference type="eggNOG" id="ENOG5033U14">
    <property type="taxonomic scope" value="Bacteria"/>
</dbReference>
<keyword evidence="2" id="KW-1185">Reference proteome</keyword>
<protein>
    <submittedName>
        <fullName evidence="1">Uncharacterized protein</fullName>
    </submittedName>
</protein>
<reference evidence="1 2" key="1">
    <citation type="journal article" date="2010" name="Stand. Genomic Sci.">
        <title>Complete genome sequence of Segniliparus rotundus type strain (CDC 1076).</title>
        <authorList>
            <person name="Sikorski J."/>
            <person name="Lapidus A."/>
            <person name="Copeland A."/>
            <person name="Misra M."/>
            <person name="Glavina Del Rio T."/>
            <person name="Nolan M."/>
            <person name="Lucas S."/>
            <person name="Chen F."/>
            <person name="Tice H."/>
            <person name="Cheng J.F."/>
            <person name="Jando M."/>
            <person name="Schneider S."/>
            <person name="Bruce D."/>
            <person name="Goodwin L."/>
            <person name="Pitluck S."/>
            <person name="Liolios K."/>
            <person name="Mikhailova N."/>
            <person name="Pati A."/>
            <person name="Ivanova N."/>
            <person name="Mavromatis K."/>
            <person name="Chen A."/>
            <person name="Palaniappan K."/>
            <person name="Chertkov O."/>
            <person name="Land M."/>
            <person name="Hauser L."/>
            <person name="Chang Y.J."/>
            <person name="Jeffries C.D."/>
            <person name="Brettin T."/>
            <person name="Detter J.C."/>
            <person name="Han C."/>
            <person name="Rohde M."/>
            <person name="Goker M."/>
            <person name="Bristow J."/>
            <person name="Eisen J.A."/>
            <person name="Markowitz V."/>
            <person name="Hugenholtz P."/>
            <person name="Kyrpides N.C."/>
            <person name="Klenk H.P."/>
        </authorList>
    </citation>
    <scope>NUCLEOTIDE SEQUENCE [LARGE SCALE GENOMIC DNA]</scope>
    <source>
        <strain evidence="2">ATCC BAA-972 / CDC 1076 / CIP 108378 / DSM 44985 / JCM 13578</strain>
    </source>
</reference>
<organism evidence="1 2">
    <name type="scientific">Segniliparus rotundus (strain ATCC BAA-972 / CDC 1076 / CIP 108378 / DSM 44985 / JCM 13578)</name>
    <dbReference type="NCBI Taxonomy" id="640132"/>
    <lineage>
        <taxon>Bacteria</taxon>
        <taxon>Bacillati</taxon>
        <taxon>Actinomycetota</taxon>
        <taxon>Actinomycetes</taxon>
        <taxon>Mycobacteriales</taxon>
        <taxon>Segniliparaceae</taxon>
        <taxon>Segniliparus</taxon>
    </lineage>
</organism>
<dbReference type="AlphaFoldDB" id="D6ZEF7"/>
<proteinExistence type="predicted"/>
<name>D6ZEF7_SEGRD</name>
<accession>D6ZEF7</accession>
<dbReference type="HOGENOM" id="CLU_801400_0_0_11"/>
<dbReference type="Proteomes" id="UP000002247">
    <property type="component" value="Chromosome"/>
</dbReference>
<dbReference type="STRING" id="640132.Srot_3006"/>
<sequence>MAVALATFAERSGLSLSDVAFLSGLEESTVSRLWRSEDWLERVKGKTLQALIAVLPGVAEHMVSDTLRQRRKQLLEGLGEVDLHVDLDAFRRLVRVEKMPEQLLANALDAALSVMGGDPQKAAAHLARFWGRPQDRALGLLWRSAAAGGVFVDPTPLVQTAVELVSRLGENTHSHHAMLGHATLSHHVVKSTGMLVFEPDDNGLSRRTVMSYRSTTIGRIIQSGDFDEAQRYIHLVRKSPLLGMVERWSFPTYNRDAPATTDFSLPGSVLLRNTASELLVDLRTENEAYFLYLVGAAVPSMLRSDPTLGLQAGEVRDAVRERSSEITTLAAKRSAIELLQHLPKSA</sequence>
<evidence type="ECO:0000313" key="1">
    <source>
        <dbReference type="EMBL" id="ADG99433.1"/>
    </source>
</evidence>